<feature type="transmembrane region" description="Helical" evidence="1">
    <location>
        <begin position="46"/>
        <end position="66"/>
    </location>
</feature>
<keyword evidence="1" id="KW-0472">Membrane</keyword>
<dbReference type="EMBL" id="FOVK01000009">
    <property type="protein sequence ID" value="SFN98128.1"/>
    <property type="molecule type" value="Genomic_DNA"/>
</dbReference>
<organism evidence="2 3">
    <name type="scientific">Proteiniclasticum ruminis</name>
    <dbReference type="NCBI Taxonomy" id="398199"/>
    <lineage>
        <taxon>Bacteria</taxon>
        <taxon>Bacillati</taxon>
        <taxon>Bacillota</taxon>
        <taxon>Clostridia</taxon>
        <taxon>Eubacteriales</taxon>
        <taxon>Clostridiaceae</taxon>
        <taxon>Proteiniclasticum</taxon>
    </lineage>
</organism>
<keyword evidence="3" id="KW-1185">Reference proteome</keyword>
<evidence type="ECO:0000256" key="1">
    <source>
        <dbReference type="SAM" id="Phobius"/>
    </source>
</evidence>
<dbReference type="OrthoDB" id="9814395at2"/>
<evidence type="ECO:0000313" key="2">
    <source>
        <dbReference type="EMBL" id="SFN98128.1"/>
    </source>
</evidence>
<proteinExistence type="predicted"/>
<protein>
    <submittedName>
        <fullName evidence="2">Uncharacterized protein</fullName>
    </submittedName>
</protein>
<accession>A0A1I5DFW9</accession>
<dbReference type="Proteomes" id="UP000181899">
    <property type="component" value="Unassembled WGS sequence"/>
</dbReference>
<keyword evidence="1" id="KW-1133">Transmembrane helix</keyword>
<keyword evidence="1" id="KW-0812">Transmembrane</keyword>
<dbReference type="RefSeq" id="WP_074912526.1">
    <property type="nucleotide sequence ID" value="NZ_FOVK01000009.1"/>
</dbReference>
<name>A0A1I5DFW9_9CLOT</name>
<evidence type="ECO:0000313" key="3">
    <source>
        <dbReference type="Proteomes" id="UP000181899"/>
    </source>
</evidence>
<sequence length="271" mass="30720">MSREEYRNLWKNVEPRKKHQDELMEKLTNKEDEVFTMDQKKNRKPLYGTVAAFALLAVILVGNSLAGKNPGTGTPSGEPGIIKYSDLLFEEPVLVEAPEPMEGQSGKIMPFTEELLTESAVFIKGTVTDIDFQNDQVLYTVLVSKVYGPSEGVEEGKSITVTNDLYTYTSLAGSVEKLQVDRTYLVPLTLREEEGQEIYSVLYPFAPQIQMTKDGKFLYPDHYTSLDKEEAKVVEMDTEEGYGYYGTMKLRDDDLFEKELEKLAETYLSQP</sequence>
<dbReference type="AlphaFoldDB" id="A0A1I5DFW9"/>
<gene>
    <name evidence="2" type="ORF">SAMN04488695_10942</name>
</gene>
<reference evidence="2 3" key="1">
    <citation type="submission" date="2016-10" db="EMBL/GenBank/DDBJ databases">
        <authorList>
            <person name="de Groot N.N."/>
        </authorList>
    </citation>
    <scope>NUCLEOTIDE SEQUENCE [LARGE SCALE GENOMIC DNA]</scope>
    <source>
        <strain evidence="2 3">ML2</strain>
    </source>
</reference>
<dbReference type="STRING" id="398199.SAMN05421804_103101"/>